<comment type="similarity">
    <text evidence="1">Belongs to the peptidase S1 family.</text>
</comment>
<comment type="caution">
    <text evidence="4">The sequence shown here is derived from an EMBL/GenBank/DDBJ whole genome shotgun (WGS) entry which is preliminary data.</text>
</comment>
<reference evidence="4 5" key="1">
    <citation type="submission" date="2020-08" db="EMBL/GenBank/DDBJ databases">
        <title>Sequencing the genomes of 1000 actinobacteria strains.</title>
        <authorList>
            <person name="Klenk H.-P."/>
        </authorList>
    </citation>
    <scope>NUCLEOTIDE SEQUENCE [LARGE SCALE GENOMIC DNA]</scope>
    <source>
        <strain evidence="4 5">DSM 44230</strain>
    </source>
</reference>
<dbReference type="PANTHER" id="PTHR24276:SF98">
    <property type="entry name" value="FI18310P1-RELATED"/>
    <property type="match status" value="1"/>
</dbReference>
<keyword evidence="2" id="KW-1015">Disulfide bond</keyword>
<evidence type="ECO:0000259" key="3">
    <source>
        <dbReference type="PROSITE" id="PS50240"/>
    </source>
</evidence>
<dbReference type="SUPFAM" id="SSF50494">
    <property type="entry name" value="Trypsin-like serine proteases"/>
    <property type="match status" value="1"/>
</dbReference>
<dbReference type="RefSeq" id="WP_312986393.1">
    <property type="nucleotide sequence ID" value="NZ_BAAAUI010000003.1"/>
</dbReference>
<name>A0A7W7C572_9PSEU</name>
<dbReference type="SMART" id="SM00020">
    <property type="entry name" value="Tryp_SPc"/>
    <property type="match status" value="1"/>
</dbReference>
<dbReference type="InterPro" id="IPR009003">
    <property type="entry name" value="Peptidase_S1_PA"/>
</dbReference>
<dbReference type="PANTHER" id="PTHR24276">
    <property type="entry name" value="POLYSERASE-RELATED"/>
    <property type="match status" value="1"/>
</dbReference>
<organism evidence="4 5">
    <name type="scientific">Crossiella cryophila</name>
    <dbReference type="NCBI Taxonomy" id="43355"/>
    <lineage>
        <taxon>Bacteria</taxon>
        <taxon>Bacillati</taxon>
        <taxon>Actinomycetota</taxon>
        <taxon>Actinomycetes</taxon>
        <taxon>Pseudonocardiales</taxon>
        <taxon>Pseudonocardiaceae</taxon>
        <taxon>Crossiella</taxon>
    </lineage>
</organism>
<evidence type="ECO:0000313" key="5">
    <source>
        <dbReference type="Proteomes" id="UP000533598"/>
    </source>
</evidence>
<dbReference type="AlphaFoldDB" id="A0A7W7C572"/>
<dbReference type="PROSITE" id="PS50240">
    <property type="entry name" value="TRYPSIN_DOM"/>
    <property type="match status" value="1"/>
</dbReference>
<dbReference type="PRINTS" id="PR00722">
    <property type="entry name" value="CHYMOTRYPSIN"/>
</dbReference>
<feature type="domain" description="Peptidase S1" evidence="3">
    <location>
        <begin position="15"/>
        <end position="234"/>
    </location>
</feature>
<evidence type="ECO:0000313" key="4">
    <source>
        <dbReference type="EMBL" id="MBB4674699.1"/>
    </source>
</evidence>
<evidence type="ECO:0000256" key="1">
    <source>
        <dbReference type="ARBA" id="ARBA00007664"/>
    </source>
</evidence>
<sequence>MLTKLLSAAAIIPFLVGGTPADQDYPFMASLQTSYGAHFCGGSLIKPDWLVTAAHCVKDEQPGQVKVRIGSRDAGSGGTLTGVRRIIAHPRWGPTAYYDIAVVQLDRAVGQRPIPIAADIPVGSATRLLGWGQTCARPGCGGTPKVLQQLDTSVVEARRCLGIDRSELCTNNPGGNSGACYGDSGGPQLRSIGGAWQLAGAASRAGSTSTTCATAPSVYTAVPAYRDWIAQQTGG</sequence>
<keyword evidence="5" id="KW-1185">Reference proteome</keyword>
<protein>
    <submittedName>
        <fullName evidence="4">Secreted trypsin-like serine protease</fullName>
    </submittedName>
</protein>
<gene>
    <name evidence="4" type="ORF">HNR67_000817</name>
</gene>
<keyword evidence="4" id="KW-0645">Protease</keyword>
<dbReference type="Pfam" id="PF00089">
    <property type="entry name" value="Trypsin"/>
    <property type="match status" value="1"/>
</dbReference>
<dbReference type="CDD" id="cd00190">
    <property type="entry name" value="Tryp_SPc"/>
    <property type="match status" value="1"/>
</dbReference>
<dbReference type="InterPro" id="IPR043504">
    <property type="entry name" value="Peptidase_S1_PA_chymotrypsin"/>
</dbReference>
<dbReference type="InterPro" id="IPR001314">
    <property type="entry name" value="Peptidase_S1A"/>
</dbReference>
<dbReference type="PROSITE" id="PS00134">
    <property type="entry name" value="TRYPSIN_HIS"/>
    <property type="match status" value="1"/>
</dbReference>
<dbReference type="InterPro" id="IPR050430">
    <property type="entry name" value="Peptidase_S1"/>
</dbReference>
<keyword evidence="4" id="KW-0378">Hydrolase</keyword>
<accession>A0A7W7C572</accession>
<dbReference type="Proteomes" id="UP000533598">
    <property type="component" value="Unassembled WGS sequence"/>
</dbReference>
<dbReference type="InterPro" id="IPR001254">
    <property type="entry name" value="Trypsin_dom"/>
</dbReference>
<dbReference type="EMBL" id="JACHMH010000001">
    <property type="protein sequence ID" value="MBB4674699.1"/>
    <property type="molecule type" value="Genomic_DNA"/>
</dbReference>
<dbReference type="InterPro" id="IPR018114">
    <property type="entry name" value="TRYPSIN_HIS"/>
</dbReference>
<dbReference type="GO" id="GO:0006508">
    <property type="term" value="P:proteolysis"/>
    <property type="evidence" value="ECO:0007669"/>
    <property type="project" value="UniProtKB-KW"/>
</dbReference>
<proteinExistence type="inferred from homology"/>
<dbReference type="FunFam" id="2.40.10.10:FF:000068">
    <property type="entry name" value="transmembrane protease serine 2"/>
    <property type="match status" value="1"/>
</dbReference>
<dbReference type="GO" id="GO:0004252">
    <property type="term" value="F:serine-type endopeptidase activity"/>
    <property type="evidence" value="ECO:0007669"/>
    <property type="project" value="InterPro"/>
</dbReference>
<evidence type="ECO:0000256" key="2">
    <source>
        <dbReference type="ARBA" id="ARBA00023157"/>
    </source>
</evidence>
<dbReference type="Gene3D" id="2.40.10.10">
    <property type="entry name" value="Trypsin-like serine proteases"/>
    <property type="match status" value="1"/>
</dbReference>